<proteinExistence type="predicted"/>
<organism evidence="4 5">
    <name type="scientific">Mugilogobius chulae</name>
    <name type="common">yellowstripe goby</name>
    <dbReference type="NCBI Taxonomy" id="88201"/>
    <lineage>
        <taxon>Eukaryota</taxon>
        <taxon>Metazoa</taxon>
        <taxon>Chordata</taxon>
        <taxon>Craniata</taxon>
        <taxon>Vertebrata</taxon>
        <taxon>Euteleostomi</taxon>
        <taxon>Actinopterygii</taxon>
        <taxon>Neopterygii</taxon>
        <taxon>Teleostei</taxon>
        <taxon>Neoteleostei</taxon>
        <taxon>Acanthomorphata</taxon>
        <taxon>Gobiaria</taxon>
        <taxon>Gobiiformes</taxon>
        <taxon>Gobioidei</taxon>
        <taxon>Gobiidae</taxon>
        <taxon>Gobionellinae</taxon>
        <taxon>Mugilogobius</taxon>
    </lineage>
</organism>
<reference evidence="5" key="1">
    <citation type="submission" date="2024-04" db="EMBL/GenBank/DDBJ databases">
        <title>Salinicola lusitanus LLJ914,a marine bacterium isolated from the Okinawa Trough.</title>
        <authorList>
            <person name="Li J."/>
        </authorList>
    </citation>
    <scope>NUCLEOTIDE SEQUENCE [LARGE SCALE GENOMIC DNA]</scope>
</reference>
<name>A0AAW0N967_9GOBI</name>
<evidence type="ECO:0000256" key="1">
    <source>
        <dbReference type="SAM" id="MobiDB-lite"/>
    </source>
</evidence>
<keyword evidence="2" id="KW-0472">Membrane</keyword>
<dbReference type="AlphaFoldDB" id="A0AAW0N967"/>
<sequence length="115" mass="12142">MVALCSGRTALASVCVSALLSNPCTALTASENVTTSRPLSTVDLTSQGLTSSLLVSISLLSVVMLLLLVLTSVGLVVALNRRATHGTYSPSRQEKDGSRVEMWSITQPPPMERLI</sequence>
<evidence type="ECO:0000313" key="4">
    <source>
        <dbReference type="EMBL" id="KAK7888605.1"/>
    </source>
</evidence>
<evidence type="ECO:0000256" key="2">
    <source>
        <dbReference type="SAM" id="Phobius"/>
    </source>
</evidence>
<feature type="transmembrane region" description="Helical" evidence="2">
    <location>
        <begin position="52"/>
        <end position="79"/>
    </location>
</feature>
<protein>
    <recommendedName>
        <fullName evidence="6">Crumbs-like protein 1</fullName>
    </recommendedName>
</protein>
<keyword evidence="3" id="KW-0732">Signal</keyword>
<keyword evidence="5" id="KW-1185">Reference proteome</keyword>
<gene>
    <name evidence="4" type="ORF">WMY93_024165</name>
</gene>
<accession>A0AAW0N967</accession>
<dbReference type="Proteomes" id="UP001460270">
    <property type="component" value="Unassembled WGS sequence"/>
</dbReference>
<feature type="region of interest" description="Disordered" evidence="1">
    <location>
        <begin position="86"/>
        <end position="115"/>
    </location>
</feature>
<feature type="chain" id="PRO_5044024525" description="Crumbs-like protein 1" evidence="3">
    <location>
        <begin position="27"/>
        <end position="115"/>
    </location>
</feature>
<evidence type="ECO:0000256" key="3">
    <source>
        <dbReference type="SAM" id="SignalP"/>
    </source>
</evidence>
<evidence type="ECO:0000313" key="5">
    <source>
        <dbReference type="Proteomes" id="UP001460270"/>
    </source>
</evidence>
<comment type="caution">
    <text evidence="4">The sequence shown here is derived from an EMBL/GenBank/DDBJ whole genome shotgun (WGS) entry which is preliminary data.</text>
</comment>
<keyword evidence="2" id="KW-0812">Transmembrane</keyword>
<evidence type="ECO:0008006" key="6">
    <source>
        <dbReference type="Google" id="ProtNLM"/>
    </source>
</evidence>
<feature type="signal peptide" evidence="3">
    <location>
        <begin position="1"/>
        <end position="26"/>
    </location>
</feature>
<keyword evidence="2" id="KW-1133">Transmembrane helix</keyword>
<dbReference type="EMBL" id="JBBPFD010000018">
    <property type="protein sequence ID" value="KAK7888605.1"/>
    <property type="molecule type" value="Genomic_DNA"/>
</dbReference>